<dbReference type="Pfam" id="PF07690">
    <property type="entry name" value="MFS_1"/>
    <property type="match status" value="2"/>
</dbReference>
<name>A0ABN6SS19_9CREN</name>
<dbReference type="InterPro" id="IPR020846">
    <property type="entry name" value="MFS_dom"/>
</dbReference>
<dbReference type="InterPro" id="IPR011701">
    <property type="entry name" value="MFS"/>
</dbReference>
<evidence type="ECO:0000256" key="2">
    <source>
        <dbReference type="ARBA" id="ARBA00022448"/>
    </source>
</evidence>
<keyword evidence="4 6" id="KW-1133">Transmembrane helix</keyword>
<dbReference type="InterPro" id="IPR050930">
    <property type="entry name" value="MFS_Vesicular_Transporter"/>
</dbReference>
<sequence length="385" mass="41033">MRSVRSSLPYLPILMIRVGSGANTFLISYLSPGNNLMIGIILASYPFVEALSSFIAGYMADRLGRRLTLILGYTWILIFMVMIYLAITLVKNPLLTAVFNGVMGFGAALVLVSALAMITDLTERNHRGLGMGIFDFMNIFGYALGYMIGSILYQVMGNSTAFMALLALLLIFYVAIISYIIETKPSGGSVYLNPLRGVSRKVIPTLPIWFSITMILGAAIYSGRAIGSIKGVMPIHVGALFLGATLVVGLGSVFFGYMSDRLGRLRMMSIGVTGVAIGLMILAALLLMGVNPIIAVAASAPFIFMASAVVPSILALTGDEALISMRGSAMGLYSLVLGFGMGLGSILGSYSYVKLGLGGIALLALLVFIMAFIFYAILRAILLKK</sequence>
<feature type="transmembrane region" description="Helical" evidence="6">
    <location>
        <begin position="330"/>
        <end position="353"/>
    </location>
</feature>
<feature type="domain" description="Major facilitator superfamily (MFS) profile" evidence="7">
    <location>
        <begin position="1"/>
        <end position="385"/>
    </location>
</feature>
<dbReference type="EMBL" id="AP026830">
    <property type="protein sequence ID" value="BDR92213.1"/>
    <property type="molecule type" value="Genomic_DNA"/>
</dbReference>
<dbReference type="Gene3D" id="1.20.1250.20">
    <property type="entry name" value="MFS general substrate transporter like domains"/>
    <property type="match status" value="1"/>
</dbReference>
<evidence type="ECO:0000256" key="4">
    <source>
        <dbReference type="ARBA" id="ARBA00022989"/>
    </source>
</evidence>
<evidence type="ECO:0000259" key="7">
    <source>
        <dbReference type="PROSITE" id="PS50850"/>
    </source>
</evidence>
<feature type="transmembrane region" description="Helical" evidence="6">
    <location>
        <begin position="7"/>
        <end position="30"/>
    </location>
</feature>
<organism evidence="8 9">
    <name type="scientific">Vulcanisaeta souniana JCM 11219</name>
    <dbReference type="NCBI Taxonomy" id="1293586"/>
    <lineage>
        <taxon>Archaea</taxon>
        <taxon>Thermoproteota</taxon>
        <taxon>Thermoprotei</taxon>
        <taxon>Thermoproteales</taxon>
        <taxon>Thermoproteaceae</taxon>
        <taxon>Vulcanisaeta</taxon>
    </lineage>
</organism>
<evidence type="ECO:0000313" key="8">
    <source>
        <dbReference type="EMBL" id="BDR92213.1"/>
    </source>
</evidence>
<feature type="transmembrane region" description="Helical" evidence="6">
    <location>
        <begin position="139"/>
        <end position="156"/>
    </location>
</feature>
<feature type="transmembrane region" description="Helical" evidence="6">
    <location>
        <begin position="293"/>
        <end position="318"/>
    </location>
</feature>
<dbReference type="PANTHER" id="PTHR23506:SF23">
    <property type="entry name" value="GH10249P"/>
    <property type="match status" value="1"/>
</dbReference>
<evidence type="ECO:0000256" key="5">
    <source>
        <dbReference type="ARBA" id="ARBA00023136"/>
    </source>
</evidence>
<comment type="subcellular location">
    <subcellularLocation>
        <location evidence="1">Membrane</location>
        <topology evidence="1">Multi-pass membrane protein</topology>
    </subcellularLocation>
</comment>
<keyword evidence="5 6" id="KW-0472">Membrane</keyword>
<keyword evidence="9" id="KW-1185">Reference proteome</keyword>
<dbReference type="SUPFAM" id="SSF103473">
    <property type="entry name" value="MFS general substrate transporter"/>
    <property type="match status" value="1"/>
</dbReference>
<feature type="transmembrane region" description="Helical" evidence="6">
    <location>
        <begin position="36"/>
        <end position="60"/>
    </location>
</feature>
<dbReference type="RefSeq" id="WP_188602167.1">
    <property type="nucleotide sequence ID" value="NZ_AP026830.1"/>
</dbReference>
<feature type="transmembrane region" description="Helical" evidence="6">
    <location>
        <begin position="233"/>
        <end position="255"/>
    </location>
</feature>
<evidence type="ECO:0000256" key="1">
    <source>
        <dbReference type="ARBA" id="ARBA00004141"/>
    </source>
</evidence>
<dbReference type="InterPro" id="IPR005829">
    <property type="entry name" value="Sugar_transporter_CS"/>
</dbReference>
<dbReference type="GeneID" id="76206856"/>
<reference evidence="9" key="1">
    <citation type="submission" date="2022-09" db="EMBL/GenBank/DDBJ databases">
        <title>Complete genome sequence of Vulcanisaeta souniana.</title>
        <authorList>
            <person name="Kato S."/>
            <person name="Itoh T."/>
            <person name="Ohkuma M."/>
        </authorList>
    </citation>
    <scope>NUCLEOTIDE SEQUENCE [LARGE SCALE GENOMIC DNA]</scope>
    <source>
        <strain evidence="9">JCM 11219</strain>
    </source>
</reference>
<keyword evidence="3 6" id="KW-0812">Transmembrane</keyword>
<dbReference type="PROSITE" id="PS00216">
    <property type="entry name" value="SUGAR_TRANSPORT_1"/>
    <property type="match status" value="1"/>
</dbReference>
<feature type="transmembrane region" description="Helical" evidence="6">
    <location>
        <begin position="359"/>
        <end position="382"/>
    </location>
</feature>
<dbReference type="PANTHER" id="PTHR23506">
    <property type="entry name" value="GH10249P"/>
    <property type="match status" value="1"/>
</dbReference>
<protein>
    <submittedName>
        <fullName evidence="8">MFS transporter</fullName>
    </submittedName>
</protein>
<feature type="transmembrane region" description="Helical" evidence="6">
    <location>
        <begin position="202"/>
        <end position="221"/>
    </location>
</feature>
<feature type="transmembrane region" description="Helical" evidence="6">
    <location>
        <begin position="67"/>
        <end position="87"/>
    </location>
</feature>
<feature type="transmembrane region" description="Helical" evidence="6">
    <location>
        <begin position="93"/>
        <end position="118"/>
    </location>
</feature>
<evidence type="ECO:0000256" key="3">
    <source>
        <dbReference type="ARBA" id="ARBA00022692"/>
    </source>
</evidence>
<evidence type="ECO:0000256" key="6">
    <source>
        <dbReference type="SAM" id="Phobius"/>
    </source>
</evidence>
<accession>A0ABN6SS19</accession>
<dbReference type="PROSITE" id="PS50850">
    <property type="entry name" value="MFS"/>
    <property type="match status" value="1"/>
</dbReference>
<gene>
    <name evidence="8" type="ORF">Vsou_13060</name>
</gene>
<feature type="transmembrane region" description="Helical" evidence="6">
    <location>
        <begin position="162"/>
        <end position="181"/>
    </location>
</feature>
<dbReference type="Proteomes" id="UP001060771">
    <property type="component" value="Chromosome"/>
</dbReference>
<proteinExistence type="predicted"/>
<keyword evidence="2" id="KW-0813">Transport</keyword>
<dbReference type="InterPro" id="IPR036259">
    <property type="entry name" value="MFS_trans_sf"/>
</dbReference>
<feature type="transmembrane region" description="Helical" evidence="6">
    <location>
        <begin position="267"/>
        <end position="287"/>
    </location>
</feature>
<evidence type="ECO:0000313" key="9">
    <source>
        <dbReference type="Proteomes" id="UP001060771"/>
    </source>
</evidence>